<sequence>MKFESIKLHNFMRYKGETEIRFSCNDDKNVTVVLGDNTFGKTTLAQAFRWGLFEELNTTNYTKKKDIVLLNNEVIATMSPESRQTVSVEIVIRDGNTQWKFTRTSYFKRKTAGDRDLAIVQDGESKLTMIIIQDGIPGKVINNNGENTGADEKKYKKGCVQETIENMLPRSLSNYFFFDGERWGDAKTAKSEVKGSINTILGVTGLIEMMKHIKDGQGKTVLKTLRERIKGSGDEYDRLQAEIKALDDSIDEYEHKIKDEEDALETSQRERDKLAKALNDNRQIEEDQKKFAQLEKDISNMEEDRENYYADVVKMFSGSARFFAGEMLPQVDALLAKVDLEGKDIPGVTVDTVDYLINLGKCLCGEDLSEDSEAYKNLMQLRKVIPPEMIGGAAGKFRDLLYDWQYNAQSLVSDIEDKAGDFDSIQDRIYEKIDEKDLLEKKMDRKANIAALRKNYNTWVSLCRNHEQKRNEYVVRLDFAKKTRDSKNQQLDVLSRQNEANESVNRAIAYAEAVYAMAERQLKKKQSGVFEQLNEIISENFDRMFNDGEKYAKLEDDYRIHVYYHSVGGSKDYEEQNLSNGEATAINFVYIVSVLELARRKAAEEAGAGETDSGIINLPLVLDGPFSTLSNENTSLVAKKLPEFAEQVIIFMLDKDWASSGLDEFVLPEYCYRVNKEEKANSSTIERGGLE</sequence>
<accession>A0A8J6MFL6</accession>
<organism evidence="6 7">
    <name type="scientific">Lawsonibacter hominis</name>
    <dbReference type="NCBI Taxonomy" id="2763053"/>
    <lineage>
        <taxon>Bacteria</taxon>
        <taxon>Bacillati</taxon>
        <taxon>Bacillota</taxon>
        <taxon>Clostridia</taxon>
        <taxon>Eubacteriales</taxon>
        <taxon>Oscillospiraceae</taxon>
        <taxon>Lawsonibacter</taxon>
    </lineage>
</organism>
<keyword evidence="7" id="KW-1185">Reference proteome</keyword>
<evidence type="ECO:0000259" key="5">
    <source>
        <dbReference type="Pfam" id="PF13476"/>
    </source>
</evidence>
<evidence type="ECO:0000256" key="2">
    <source>
        <dbReference type="ARBA" id="ARBA00011322"/>
    </source>
</evidence>
<comment type="caution">
    <text evidence="6">The sequence shown here is derived from an EMBL/GenBank/DDBJ whole genome shotgun (WGS) entry which is preliminary data.</text>
</comment>
<keyword evidence="4" id="KW-0175">Coiled coil</keyword>
<evidence type="ECO:0000256" key="1">
    <source>
        <dbReference type="ARBA" id="ARBA00006930"/>
    </source>
</evidence>
<evidence type="ECO:0000256" key="3">
    <source>
        <dbReference type="ARBA" id="ARBA00013368"/>
    </source>
</evidence>
<comment type="subunit">
    <text evidence="2">Heterodimer of SbcC and SbcD.</text>
</comment>
<evidence type="ECO:0000256" key="4">
    <source>
        <dbReference type="SAM" id="Coils"/>
    </source>
</evidence>
<dbReference type="PANTHER" id="PTHR32114">
    <property type="entry name" value="ABC TRANSPORTER ABCH.3"/>
    <property type="match status" value="1"/>
</dbReference>
<dbReference type="AlphaFoldDB" id="A0A8J6MFL6"/>
<dbReference type="PANTHER" id="PTHR32114:SF2">
    <property type="entry name" value="ABC TRANSPORTER ABCH.3"/>
    <property type="match status" value="1"/>
</dbReference>
<protein>
    <recommendedName>
        <fullName evidence="3">Nuclease SbcCD subunit C</fullName>
    </recommendedName>
</protein>
<dbReference type="Pfam" id="PF13476">
    <property type="entry name" value="AAA_23"/>
    <property type="match status" value="1"/>
</dbReference>
<name>A0A8J6MFL6_9FIRM</name>
<dbReference type="SUPFAM" id="SSF52540">
    <property type="entry name" value="P-loop containing nucleoside triphosphate hydrolases"/>
    <property type="match status" value="2"/>
</dbReference>
<feature type="domain" description="Rad50/SbcC-type AAA" evidence="5">
    <location>
        <begin position="5"/>
        <end position="304"/>
    </location>
</feature>
<gene>
    <name evidence="6" type="ORF">H8S57_15875</name>
</gene>
<dbReference type="GO" id="GO:0006302">
    <property type="term" value="P:double-strand break repair"/>
    <property type="evidence" value="ECO:0007669"/>
    <property type="project" value="InterPro"/>
</dbReference>
<feature type="coiled-coil region" evidence="4">
    <location>
        <begin position="222"/>
        <end position="311"/>
    </location>
</feature>
<comment type="similarity">
    <text evidence="1">Belongs to the SMC family. SbcC subfamily.</text>
</comment>
<dbReference type="GO" id="GO:0016887">
    <property type="term" value="F:ATP hydrolysis activity"/>
    <property type="evidence" value="ECO:0007669"/>
    <property type="project" value="InterPro"/>
</dbReference>
<dbReference type="Proteomes" id="UP000661435">
    <property type="component" value="Unassembled WGS sequence"/>
</dbReference>
<dbReference type="EMBL" id="JACOPP010000044">
    <property type="protein sequence ID" value="MBC5735183.1"/>
    <property type="molecule type" value="Genomic_DNA"/>
</dbReference>
<dbReference type="InterPro" id="IPR027417">
    <property type="entry name" value="P-loop_NTPase"/>
</dbReference>
<dbReference type="Gene3D" id="3.40.50.300">
    <property type="entry name" value="P-loop containing nucleotide triphosphate hydrolases"/>
    <property type="match status" value="2"/>
</dbReference>
<evidence type="ECO:0000313" key="7">
    <source>
        <dbReference type="Proteomes" id="UP000661435"/>
    </source>
</evidence>
<dbReference type="RefSeq" id="WP_186908958.1">
    <property type="nucleotide sequence ID" value="NZ_JACOPP010000044.1"/>
</dbReference>
<reference evidence="6" key="1">
    <citation type="submission" date="2020-08" db="EMBL/GenBank/DDBJ databases">
        <title>Genome public.</title>
        <authorList>
            <person name="Liu C."/>
            <person name="Sun Q."/>
        </authorList>
    </citation>
    <scope>NUCLEOTIDE SEQUENCE</scope>
    <source>
        <strain evidence="6">NSJ-51</strain>
    </source>
</reference>
<evidence type="ECO:0000313" key="6">
    <source>
        <dbReference type="EMBL" id="MBC5735183.1"/>
    </source>
</evidence>
<proteinExistence type="inferred from homology"/>
<dbReference type="InterPro" id="IPR038729">
    <property type="entry name" value="Rad50/SbcC_AAA"/>
</dbReference>